<evidence type="ECO:0000256" key="1">
    <source>
        <dbReference type="SAM" id="MobiDB-lite"/>
    </source>
</evidence>
<dbReference type="AlphaFoldDB" id="A0A518CQY7"/>
<evidence type="ECO:0000313" key="2">
    <source>
        <dbReference type="EMBL" id="QDU81646.1"/>
    </source>
</evidence>
<evidence type="ECO:0000313" key="3">
    <source>
        <dbReference type="Proteomes" id="UP000317178"/>
    </source>
</evidence>
<dbReference type="EMBL" id="CP036281">
    <property type="protein sequence ID" value="QDU81646.1"/>
    <property type="molecule type" value="Genomic_DNA"/>
</dbReference>
<accession>A0A518CQY7</accession>
<dbReference type="OrthoDB" id="210749at2"/>
<gene>
    <name evidence="2" type="ORF">Pla110_33900</name>
</gene>
<dbReference type="Proteomes" id="UP000317178">
    <property type="component" value="Chromosome"/>
</dbReference>
<feature type="region of interest" description="Disordered" evidence="1">
    <location>
        <begin position="184"/>
        <end position="230"/>
    </location>
</feature>
<protein>
    <submittedName>
        <fullName evidence="2">Uncharacterized protein</fullName>
    </submittedName>
</protein>
<reference evidence="2 3" key="1">
    <citation type="submission" date="2019-02" db="EMBL/GenBank/DDBJ databases">
        <title>Deep-cultivation of Planctomycetes and their phenomic and genomic characterization uncovers novel biology.</title>
        <authorList>
            <person name="Wiegand S."/>
            <person name="Jogler M."/>
            <person name="Boedeker C."/>
            <person name="Pinto D."/>
            <person name="Vollmers J."/>
            <person name="Rivas-Marin E."/>
            <person name="Kohn T."/>
            <person name="Peeters S.H."/>
            <person name="Heuer A."/>
            <person name="Rast P."/>
            <person name="Oberbeckmann S."/>
            <person name="Bunk B."/>
            <person name="Jeske O."/>
            <person name="Meyerdierks A."/>
            <person name="Storesund J.E."/>
            <person name="Kallscheuer N."/>
            <person name="Luecker S."/>
            <person name="Lage O.M."/>
            <person name="Pohl T."/>
            <person name="Merkel B.J."/>
            <person name="Hornburger P."/>
            <person name="Mueller R.-W."/>
            <person name="Bruemmer F."/>
            <person name="Labrenz M."/>
            <person name="Spormann A.M."/>
            <person name="Op den Camp H."/>
            <person name="Overmann J."/>
            <person name="Amann R."/>
            <person name="Jetten M.S.M."/>
            <person name="Mascher T."/>
            <person name="Medema M.H."/>
            <person name="Devos D.P."/>
            <person name="Kaster A.-K."/>
            <person name="Ovreas L."/>
            <person name="Rohde M."/>
            <person name="Galperin M.Y."/>
            <person name="Jogler C."/>
        </authorList>
    </citation>
    <scope>NUCLEOTIDE SEQUENCE [LARGE SCALE GENOMIC DNA]</scope>
    <source>
        <strain evidence="2 3">Pla110</strain>
    </source>
</reference>
<name>A0A518CQY7_9PLAN</name>
<dbReference type="RefSeq" id="WP_144997168.1">
    <property type="nucleotide sequence ID" value="NZ_CP036281.1"/>
</dbReference>
<dbReference type="KEGG" id="plon:Pla110_33900"/>
<sequence>MKLWLANLVIVSYLGAMGFGLFSNVMGYMNASHPAMYFVVWDMFCGWSAYENRIHLVGEGESGTYYDLSSGPWGEFTPYSDIGRRHYDYNGLNLKNISENVLAHTSHEPMARIYVFEENWAKKYNMPDYIWSRLYDEPKEPRSYFAIRQVLDSNSQIALSNACWLSRCSQNDFVNNPRLQREAQSASPYYTFDNASKRKPASRSTSRPKEEKTVFQDQKEPDNLFTPAGN</sequence>
<organism evidence="2 3">
    <name type="scientific">Polystyrenella longa</name>
    <dbReference type="NCBI Taxonomy" id="2528007"/>
    <lineage>
        <taxon>Bacteria</taxon>
        <taxon>Pseudomonadati</taxon>
        <taxon>Planctomycetota</taxon>
        <taxon>Planctomycetia</taxon>
        <taxon>Planctomycetales</taxon>
        <taxon>Planctomycetaceae</taxon>
        <taxon>Polystyrenella</taxon>
    </lineage>
</organism>
<keyword evidence="3" id="KW-1185">Reference proteome</keyword>
<feature type="compositionally biased region" description="Basic and acidic residues" evidence="1">
    <location>
        <begin position="207"/>
        <end position="222"/>
    </location>
</feature>
<proteinExistence type="predicted"/>